<dbReference type="RefSeq" id="XP_068356684.1">
    <property type="nucleotide sequence ID" value="XM_068506535.1"/>
</dbReference>
<dbReference type="PANTHER" id="PTHR46621">
    <property type="entry name" value="SNRNA-ACTIVATING PROTEIN COMPLEX SUBUNIT 4"/>
    <property type="match status" value="1"/>
</dbReference>
<dbReference type="SUPFAM" id="SSF46689">
    <property type="entry name" value="Homeodomain-like"/>
    <property type="match status" value="1"/>
</dbReference>
<evidence type="ECO:0000259" key="6">
    <source>
        <dbReference type="PROSITE" id="PS50090"/>
    </source>
</evidence>
<dbReference type="Pfam" id="PF00249">
    <property type="entry name" value="Myb_DNA-binding"/>
    <property type="match status" value="2"/>
</dbReference>
<dbReference type="GO" id="GO:0000978">
    <property type="term" value="F:RNA polymerase II cis-regulatory region sequence-specific DNA binding"/>
    <property type="evidence" value="ECO:0007669"/>
    <property type="project" value="TreeGrafter"/>
</dbReference>
<proteinExistence type="predicted"/>
<dbReference type="PANTHER" id="PTHR46621:SF1">
    <property type="entry name" value="SNRNA-ACTIVATING PROTEIN COMPLEX SUBUNIT 4"/>
    <property type="match status" value="1"/>
</dbReference>
<evidence type="ECO:0000256" key="3">
    <source>
        <dbReference type="ARBA" id="ARBA00023163"/>
    </source>
</evidence>
<dbReference type="Gene3D" id="1.10.10.60">
    <property type="entry name" value="Homeodomain-like"/>
    <property type="match status" value="2"/>
</dbReference>
<organism evidence="8 9">
    <name type="scientific">Tritrichomonas foetus</name>
    <dbReference type="NCBI Taxonomy" id="1144522"/>
    <lineage>
        <taxon>Eukaryota</taxon>
        <taxon>Metamonada</taxon>
        <taxon>Parabasalia</taxon>
        <taxon>Tritrichomonadida</taxon>
        <taxon>Tritrichomonadidae</taxon>
        <taxon>Tritrichomonas</taxon>
    </lineage>
</organism>
<dbReference type="InterPro" id="IPR017930">
    <property type="entry name" value="Myb_dom"/>
</dbReference>
<keyword evidence="2" id="KW-0238">DNA-binding</keyword>
<dbReference type="VEuPathDB" id="TrichDB:TRFO_29039"/>
<comment type="caution">
    <text evidence="8">The sequence shown here is derived from an EMBL/GenBank/DDBJ whole genome shotgun (WGS) entry which is preliminary data.</text>
</comment>
<dbReference type="SMART" id="SM00717">
    <property type="entry name" value="SANT"/>
    <property type="match status" value="2"/>
</dbReference>
<evidence type="ECO:0000259" key="7">
    <source>
        <dbReference type="PROSITE" id="PS51294"/>
    </source>
</evidence>
<feature type="region of interest" description="Disordered" evidence="5">
    <location>
        <begin position="1"/>
        <end position="22"/>
    </location>
</feature>
<keyword evidence="3" id="KW-0804">Transcription</keyword>
<dbReference type="OrthoDB" id="2143914at2759"/>
<evidence type="ECO:0000256" key="5">
    <source>
        <dbReference type="SAM" id="MobiDB-lite"/>
    </source>
</evidence>
<dbReference type="InterPro" id="IPR051575">
    <property type="entry name" value="Myb-like_DNA-bd"/>
</dbReference>
<dbReference type="InterPro" id="IPR009057">
    <property type="entry name" value="Homeodomain-like_sf"/>
</dbReference>
<sequence length="253" mass="29804">MLFRNNLSHQSDYQNNHNSDSINTIKTNEIAKQKTKSDIPNQRHRTPFTLEEDQMIQQLVNIYGDHNWATVAANIPNRTVRQCRERWQLFLNSGVKKGKWTKEEDEILRKKYAEHGSQWKYLENFFEGRTSYNIRNRWISLEKKDRKYLMFSNASQLELTSPPIFEFQTDEIFKSEVNQETPGVVNDIVQKTYIESISCVEKEKNSPKDESCIFKCDSSCITGDECSCNSESFFEWARCCLFDEEIDSYFCAC</sequence>
<dbReference type="CDD" id="cd00167">
    <property type="entry name" value="SANT"/>
    <property type="match status" value="2"/>
</dbReference>
<evidence type="ECO:0000313" key="8">
    <source>
        <dbReference type="EMBL" id="OHT03548.1"/>
    </source>
</evidence>
<gene>
    <name evidence="8" type="ORF">TRFO_29039</name>
</gene>
<accession>A0A1J4K1C7</accession>
<dbReference type="PROSITE" id="PS51294">
    <property type="entry name" value="HTH_MYB"/>
    <property type="match status" value="2"/>
</dbReference>
<keyword evidence="4" id="KW-0539">Nucleus</keyword>
<dbReference type="PROSITE" id="PS50090">
    <property type="entry name" value="MYB_LIKE"/>
    <property type="match status" value="2"/>
</dbReference>
<feature type="domain" description="HTH myb-type" evidence="7">
    <location>
        <begin position="92"/>
        <end position="146"/>
    </location>
</feature>
<feature type="domain" description="Myb-like" evidence="6">
    <location>
        <begin position="40"/>
        <end position="91"/>
    </location>
</feature>
<evidence type="ECO:0000256" key="4">
    <source>
        <dbReference type="ARBA" id="ARBA00023242"/>
    </source>
</evidence>
<dbReference type="GO" id="GO:0042796">
    <property type="term" value="P:snRNA transcription by RNA polymerase III"/>
    <property type="evidence" value="ECO:0007669"/>
    <property type="project" value="TreeGrafter"/>
</dbReference>
<dbReference type="EMBL" id="MLAK01000823">
    <property type="protein sequence ID" value="OHT03548.1"/>
    <property type="molecule type" value="Genomic_DNA"/>
</dbReference>
<reference evidence="8" key="1">
    <citation type="submission" date="2016-10" db="EMBL/GenBank/DDBJ databases">
        <authorList>
            <person name="Benchimol M."/>
            <person name="Almeida L.G."/>
            <person name="Vasconcelos A.T."/>
            <person name="Perreira-Neves A."/>
            <person name="Rosa I.A."/>
            <person name="Tasca T."/>
            <person name="Bogo M.R."/>
            <person name="de Souza W."/>
        </authorList>
    </citation>
    <scope>NUCLEOTIDE SEQUENCE [LARGE SCALE GENOMIC DNA]</scope>
    <source>
        <strain evidence="8">K</strain>
    </source>
</reference>
<evidence type="ECO:0000256" key="1">
    <source>
        <dbReference type="ARBA" id="ARBA00023015"/>
    </source>
</evidence>
<keyword evidence="9" id="KW-1185">Reference proteome</keyword>
<keyword evidence="1" id="KW-0805">Transcription regulation</keyword>
<evidence type="ECO:0000313" key="9">
    <source>
        <dbReference type="Proteomes" id="UP000179807"/>
    </source>
</evidence>
<dbReference type="InterPro" id="IPR001005">
    <property type="entry name" value="SANT/Myb"/>
</dbReference>
<feature type="domain" description="HTH myb-type" evidence="7">
    <location>
        <begin position="43"/>
        <end position="88"/>
    </location>
</feature>
<evidence type="ECO:0000256" key="2">
    <source>
        <dbReference type="ARBA" id="ARBA00023125"/>
    </source>
</evidence>
<dbReference type="GO" id="GO:0019185">
    <property type="term" value="C:snRNA-activating protein complex"/>
    <property type="evidence" value="ECO:0007669"/>
    <property type="project" value="TreeGrafter"/>
</dbReference>
<dbReference type="Proteomes" id="UP000179807">
    <property type="component" value="Unassembled WGS sequence"/>
</dbReference>
<dbReference type="GO" id="GO:0042795">
    <property type="term" value="P:snRNA transcription by RNA polymerase II"/>
    <property type="evidence" value="ECO:0007669"/>
    <property type="project" value="TreeGrafter"/>
</dbReference>
<feature type="domain" description="Myb-like" evidence="6">
    <location>
        <begin position="92"/>
        <end position="142"/>
    </location>
</feature>
<dbReference type="AlphaFoldDB" id="A0A1J4K1C7"/>
<name>A0A1J4K1C7_9EUKA</name>
<dbReference type="GO" id="GO:0001006">
    <property type="term" value="F:RNA polymerase III type 3 promoter sequence-specific DNA binding"/>
    <property type="evidence" value="ECO:0007669"/>
    <property type="project" value="TreeGrafter"/>
</dbReference>
<protein>
    <submittedName>
        <fullName evidence="8">Myb-like DNA-binding domain containing protein</fullName>
    </submittedName>
</protein>
<dbReference type="GeneID" id="94841239"/>